<feature type="chain" id="PRO_5029766237" evidence="1">
    <location>
        <begin position="21"/>
        <end position="563"/>
    </location>
</feature>
<accession>A0A7K0KD44</accession>
<keyword evidence="3" id="KW-0645">Protease</keyword>
<keyword evidence="3" id="KW-0482">Metalloprotease</keyword>
<evidence type="ECO:0000256" key="1">
    <source>
        <dbReference type="SAM" id="SignalP"/>
    </source>
</evidence>
<evidence type="ECO:0000259" key="2">
    <source>
        <dbReference type="Pfam" id="PF05547"/>
    </source>
</evidence>
<protein>
    <submittedName>
        <fullName evidence="3">M6 family metalloprotease domain-containing protein</fullName>
    </submittedName>
</protein>
<dbReference type="NCBIfam" id="TIGR03296">
    <property type="entry name" value="M6dom_TIGR03296"/>
    <property type="match status" value="1"/>
</dbReference>
<organism evidence="3 4">
    <name type="scientific">Hallella mizrahii</name>
    <dbReference type="NCBI Taxonomy" id="2606637"/>
    <lineage>
        <taxon>Bacteria</taxon>
        <taxon>Pseudomonadati</taxon>
        <taxon>Bacteroidota</taxon>
        <taxon>Bacteroidia</taxon>
        <taxon>Bacteroidales</taxon>
        <taxon>Prevotellaceae</taxon>
        <taxon>Hallella</taxon>
    </lineage>
</organism>
<dbReference type="EMBL" id="VUNG01000006">
    <property type="protein sequence ID" value="MST83842.1"/>
    <property type="molecule type" value="Genomic_DNA"/>
</dbReference>
<feature type="signal peptide" evidence="1">
    <location>
        <begin position="1"/>
        <end position="20"/>
    </location>
</feature>
<keyword evidence="1" id="KW-0732">Signal</keyword>
<evidence type="ECO:0000313" key="3">
    <source>
        <dbReference type="EMBL" id="MST83842.1"/>
    </source>
</evidence>
<dbReference type="SUPFAM" id="SSF55486">
    <property type="entry name" value="Metalloproteases ('zincins'), catalytic domain"/>
    <property type="match status" value="1"/>
</dbReference>
<evidence type="ECO:0000313" key="4">
    <source>
        <dbReference type="Proteomes" id="UP000438914"/>
    </source>
</evidence>
<keyword evidence="3" id="KW-0378">Hydrolase</keyword>
<dbReference type="PANTHER" id="PTHR41775">
    <property type="entry name" value="SECRETED PROTEIN-RELATED"/>
    <property type="match status" value="1"/>
</dbReference>
<dbReference type="Proteomes" id="UP000438914">
    <property type="component" value="Unassembled WGS sequence"/>
</dbReference>
<dbReference type="GO" id="GO:0006508">
    <property type="term" value="P:proteolysis"/>
    <property type="evidence" value="ECO:0007669"/>
    <property type="project" value="UniProtKB-KW"/>
</dbReference>
<reference evidence="3 4" key="1">
    <citation type="submission" date="2019-08" db="EMBL/GenBank/DDBJ databases">
        <title>In-depth cultivation of the pig gut microbiome towards novel bacterial diversity and tailored functional studies.</title>
        <authorList>
            <person name="Wylensek D."/>
            <person name="Hitch T.C.A."/>
            <person name="Clavel T."/>
        </authorList>
    </citation>
    <scope>NUCLEOTIDE SEQUENCE [LARGE SCALE GENOMIC DNA]</scope>
    <source>
        <strain evidence="3 4">LKV-178-WT-2A</strain>
    </source>
</reference>
<proteinExistence type="predicted"/>
<dbReference type="Pfam" id="PF05547">
    <property type="entry name" value="Peptidase_M6"/>
    <property type="match status" value="1"/>
</dbReference>
<comment type="caution">
    <text evidence="3">The sequence shown here is derived from an EMBL/GenBank/DDBJ whole genome shotgun (WGS) entry which is preliminary data.</text>
</comment>
<keyword evidence="4" id="KW-1185">Reference proteome</keyword>
<dbReference type="GO" id="GO:0008237">
    <property type="term" value="F:metallopeptidase activity"/>
    <property type="evidence" value="ECO:0007669"/>
    <property type="project" value="UniProtKB-KW"/>
</dbReference>
<dbReference type="AlphaFoldDB" id="A0A7K0KD44"/>
<sequence>MKKLLLSMTAVSLWTVQGMAQQQLPKVVDKNGNLMDMPVFGSPEAESIARKRCGTYMESLSNSKNGQTRAVSTSPNYVPHTGTINIPVILVEFKDQKFSVNKPQKAFEQFFNGTTQANLGNGNQYNYGSVSQYFQAMSSKAFNPVFKVYGPVTLDKNETYYGGTSNNGSDEKPNELINDAINKLQASDEAIKDATVFCKDGTTVDCIYIIYAGLGQNIGGANTTVWAKTGSASGNKLVSKRIRWYSMASELSGLKASEDSAMIAGVGVSCHEFSHALGLPDIYPSVGTSSGYAKNNQNMEYWDLMDGGEYTYKGGCCPTPYTAWEKEQLGWQVDIQTLDQSQSVTMSTSTEQGGTAYKIVNPNNSNEYFMLESIQKKGWSTHQYAEGLMVYHVNEPSNGTIYMGTRLNDIEGYPGMAIVPADSLCASADLKENGGNVEINGKKESYYIELLRGDLFPGTFSRLQTLNVTELSDDHYRPNWHWYKTGNSGYENTNKALRNITYDSSTGIVSFNYVHDTTTGIKGIAHTGAATKRIYTLDGRYVGQDFNALPHGIYIIGGKKIVK</sequence>
<dbReference type="RefSeq" id="WP_154533426.1">
    <property type="nucleotide sequence ID" value="NZ_VUNG01000006.1"/>
</dbReference>
<feature type="domain" description="Peptidase M6-like" evidence="2">
    <location>
        <begin position="87"/>
        <end position="328"/>
    </location>
</feature>
<name>A0A7K0KD44_9BACT</name>
<dbReference type="InterPro" id="IPR008757">
    <property type="entry name" value="Peptidase_M6-like_domain"/>
</dbReference>
<dbReference type="PANTHER" id="PTHR41775:SF1">
    <property type="entry name" value="PEPTIDASE M6-LIKE DOMAIN-CONTAINING PROTEIN"/>
    <property type="match status" value="1"/>
</dbReference>
<gene>
    <name evidence="3" type="ORF">FYJ73_04000</name>
</gene>